<dbReference type="Proteomes" id="UP000299102">
    <property type="component" value="Unassembled WGS sequence"/>
</dbReference>
<comment type="caution">
    <text evidence="1">The sequence shown here is derived from an EMBL/GenBank/DDBJ whole genome shotgun (WGS) entry which is preliminary data.</text>
</comment>
<gene>
    <name evidence="1" type="ORF">EVAR_46947_1</name>
</gene>
<organism evidence="1 2">
    <name type="scientific">Eumeta variegata</name>
    <name type="common">Bagworm moth</name>
    <name type="synonym">Eumeta japonica</name>
    <dbReference type="NCBI Taxonomy" id="151549"/>
    <lineage>
        <taxon>Eukaryota</taxon>
        <taxon>Metazoa</taxon>
        <taxon>Ecdysozoa</taxon>
        <taxon>Arthropoda</taxon>
        <taxon>Hexapoda</taxon>
        <taxon>Insecta</taxon>
        <taxon>Pterygota</taxon>
        <taxon>Neoptera</taxon>
        <taxon>Endopterygota</taxon>
        <taxon>Lepidoptera</taxon>
        <taxon>Glossata</taxon>
        <taxon>Ditrysia</taxon>
        <taxon>Tineoidea</taxon>
        <taxon>Psychidae</taxon>
        <taxon>Oiketicinae</taxon>
        <taxon>Eumeta</taxon>
    </lineage>
</organism>
<dbReference type="AlphaFoldDB" id="A0A4C1YN57"/>
<dbReference type="EMBL" id="BGZK01001275">
    <property type="protein sequence ID" value="GBP76079.1"/>
    <property type="molecule type" value="Genomic_DNA"/>
</dbReference>
<keyword evidence="2" id="KW-1185">Reference proteome</keyword>
<evidence type="ECO:0000313" key="2">
    <source>
        <dbReference type="Proteomes" id="UP000299102"/>
    </source>
</evidence>
<protein>
    <submittedName>
        <fullName evidence="1">Uncharacterized protein</fullName>
    </submittedName>
</protein>
<proteinExistence type="predicted"/>
<sequence length="144" mass="16880">MARSHNSFLAYSRLQSKFDRRPTFRQSARLISHEDDRRLGITPRAVIRFHRTCQHSVFAKLTSCRYRRDMHYKDERAGSLSATVSHREPRPCATLSVLSTYRFRHRFARDIARPGVIVSLDAMTNKDSLRTQGRRKHVLALRNN</sequence>
<accession>A0A4C1YN57</accession>
<evidence type="ECO:0000313" key="1">
    <source>
        <dbReference type="EMBL" id="GBP76079.1"/>
    </source>
</evidence>
<reference evidence="1 2" key="1">
    <citation type="journal article" date="2019" name="Commun. Biol.">
        <title>The bagworm genome reveals a unique fibroin gene that provides high tensile strength.</title>
        <authorList>
            <person name="Kono N."/>
            <person name="Nakamura H."/>
            <person name="Ohtoshi R."/>
            <person name="Tomita M."/>
            <person name="Numata K."/>
            <person name="Arakawa K."/>
        </authorList>
    </citation>
    <scope>NUCLEOTIDE SEQUENCE [LARGE SCALE GENOMIC DNA]</scope>
</reference>
<name>A0A4C1YN57_EUMVA</name>